<protein>
    <submittedName>
        <fullName evidence="1">Uncharacterized protein</fullName>
    </submittedName>
</protein>
<name>A0A225VTE0_9STRA</name>
<evidence type="ECO:0000313" key="1">
    <source>
        <dbReference type="EMBL" id="OWZ08801.1"/>
    </source>
</evidence>
<proteinExistence type="predicted"/>
<accession>A0A225VTE0</accession>
<gene>
    <name evidence="1" type="ORF">PHMEG_00018598</name>
</gene>
<dbReference type="EMBL" id="NBNE01003017">
    <property type="protein sequence ID" value="OWZ08801.1"/>
    <property type="molecule type" value="Genomic_DNA"/>
</dbReference>
<reference evidence="2" key="1">
    <citation type="submission" date="2017-03" db="EMBL/GenBank/DDBJ databases">
        <title>Phytopthora megakarya and P. palmivora, two closely related causual agents of cacao black pod achieved similar genome size and gene model numbers by different mechanisms.</title>
        <authorList>
            <person name="Ali S."/>
            <person name="Shao J."/>
            <person name="Larry D.J."/>
            <person name="Kronmiller B."/>
            <person name="Shen D."/>
            <person name="Strem M.D."/>
            <person name="Melnick R.L."/>
            <person name="Guiltinan M.J."/>
            <person name="Tyler B.M."/>
            <person name="Meinhardt L.W."/>
            <person name="Bailey B.A."/>
        </authorList>
    </citation>
    <scope>NUCLEOTIDE SEQUENCE [LARGE SCALE GENOMIC DNA]</scope>
    <source>
        <strain evidence="2">zdho120</strain>
    </source>
</reference>
<comment type="caution">
    <text evidence="1">The sequence shown here is derived from an EMBL/GenBank/DDBJ whole genome shotgun (WGS) entry which is preliminary data.</text>
</comment>
<keyword evidence="2" id="KW-1185">Reference proteome</keyword>
<evidence type="ECO:0000313" key="2">
    <source>
        <dbReference type="Proteomes" id="UP000198211"/>
    </source>
</evidence>
<dbReference type="Proteomes" id="UP000198211">
    <property type="component" value="Unassembled WGS sequence"/>
</dbReference>
<dbReference type="AlphaFoldDB" id="A0A225VTE0"/>
<dbReference type="OrthoDB" id="191686at2759"/>
<sequence length="187" mass="21124">MSAFFGLTYLGSQTPFDPVKETPIHTFQPNDFQEAFMQTYRPGFSLYSESDEKAQAANAELGSAIITIAQLPVMLRYLYKCPKDFDNVHTSALTLKSQSTASAASYNAYLKDGLPTREFISNVDFRAKMVKHRRMQKNPQEKALLPVTDTLTVGWYSPTITIQRKPNKSCDETRFASAMVKAGVYYY</sequence>
<organism evidence="1 2">
    <name type="scientific">Phytophthora megakarya</name>
    <dbReference type="NCBI Taxonomy" id="4795"/>
    <lineage>
        <taxon>Eukaryota</taxon>
        <taxon>Sar</taxon>
        <taxon>Stramenopiles</taxon>
        <taxon>Oomycota</taxon>
        <taxon>Peronosporomycetes</taxon>
        <taxon>Peronosporales</taxon>
        <taxon>Peronosporaceae</taxon>
        <taxon>Phytophthora</taxon>
    </lineage>
</organism>